<keyword evidence="3" id="KW-1185">Reference proteome</keyword>
<evidence type="ECO:0000313" key="3">
    <source>
        <dbReference type="Proteomes" id="UP000319671"/>
    </source>
</evidence>
<gene>
    <name evidence="2" type="ORF">FB550_1013</name>
</gene>
<name>A0A561DXE9_9BACI</name>
<keyword evidence="1" id="KW-0472">Membrane</keyword>
<comment type="caution">
    <text evidence="2">The sequence shown here is derived from an EMBL/GenBank/DDBJ whole genome shotgun (WGS) entry which is preliminary data.</text>
</comment>
<keyword evidence="1" id="KW-1133">Transmembrane helix</keyword>
<evidence type="ECO:0000256" key="1">
    <source>
        <dbReference type="SAM" id="Phobius"/>
    </source>
</evidence>
<proteinExistence type="predicted"/>
<keyword evidence="1" id="KW-0812">Transmembrane</keyword>
<dbReference type="EMBL" id="VIVN01000001">
    <property type="protein sequence ID" value="TWE07992.1"/>
    <property type="molecule type" value="Genomic_DNA"/>
</dbReference>
<accession>A0A561DXE9</accession>
<organism evidence="2 3">
    <name type="scientific">Neobacillus bataviensis</name>
    <dbReference type="NCBI Taxonomy" id="220685"/>
    <lineage>
        <taxon>Bacteria</taxon>
        <taxon>Bacillati</taxon>
        <taxon>Bacillota</taxon>
        <taxon>Bacilli</taxon>
        <taxon>Bacillales</taxon>
        <taxon>Bacillaceae</taxon>
        <taxon>Neobacillus</taxon>
    </lineage>
</organism>
<dbReference type="Proteomes" id="UP000319671">
    <property type="component" value="Unassembled WGS sequence"/>
</dbReference>
<dbReference type="AlphaFoldDB" id="A0A561DXE9"/>
<dbReference type="RefSeq" id="WP_144561761.1">
    <property type="nucleotide sequence ID" value="NZ_VIVN01000001.1"/>
</dbReference>
<sequence>MLWMIAAWTFVSPQNFNLVSLVPNASGILLSLNNSFVQLGTSAGAGMGGVAVGGMSVMAITWFGAASAVFAAFVAAVSFTSVTYVKRTGAFSLALKLIL</sequence>
<protein>
    <submittedName>
        <fullName evidence="2">Uncharacterized protein</fullName>
    </submittedName>
</protein>
<evidence type="ECO:0000313" key="2">
    <source>
        <dbReference type="EMBL" id="TWE07992.1"/>
    </source>
</evidence>
<reference evidence="2 3" key="1">
    <citation type="submission" date="2019-06" db="EMBL/GenBank/DDBJ databases">
        <title>Sorghum-associated microbial communities from plants grown in Nebraska, USA.</title>
        <authorList>
            <person name="Schachtman D."/>
        </authorList>
    </citation>
    <scope>NUCLEOTIDE SEQUENCE [LARGE SCALE GENOMIC DNA]</scope>
    <source>
        <strain evidence="2 3">2482</strain>
    </source>
</reference>
<feature type="transmembrane region" description="Helical" evidence="1">
    <location>
        <begin position="60"/>
        <end position="85"/>
    </location>
</feature>